<feature type="transmembrane region" description="Helical" evidence="2">
    <location>
        <begin position="36"/>
        <end position="56"/>
    </location>
</feature>
<dbReference type="InterPro" id="IPR051675">
    <property type="entry name" value="Endo/Exo/Phosphatase_dom_1"/>
</dbReference>
<dbReference type="Proteomes" id="UP000315349">
    <property type="component" value="Chromosome"/>
</dbReference>
<feature type="domain" description="Helix-hairpin-helix DNA-binding motif class 1" evidence="3">
    <location>
        <begin position="117"/>
        <end position="136"/>
    </location>
</feature>
<keyword evidence="2" id="KW-0472">Membrane</keyword>
<dbReference type="Gene3D" id="1.10.150.320">
    <property type="entry name" value="Photosystem II 12 kDa extrinsic protein"/>
    <property type="match status" value="1"/>
</dbReference>
<dbReference type="SUPFAM" id="SSF81585">
    <property type="entry name" value="PsbU/PolX domain-like"/>
    <property type="match status" value="1"/>
</dbReference>
<evidence type="ECO:0000256" key="2">
    <source>
        <dbReference type="SAM" id="Phobius"/>
    </source>
</evidence>
<dbReference type="KEGG" id="peh:Spb1_37260"/>
<keyword evidence="2" id="KW-1133">Transmembrane helix</keyword>
<dbReference type="RefSeq" id="WP_145303179.1">
    <property type="nucleotide sequence ID" value="NZ_CP036299.1"/>
</dbReference>
<feature type="region of interest" description="Disordered" evidence="1">
    <location>
        <begin position="1"/>
        <end position="27"/>
    </location>
</feature>
<proteinExistence type="predicted"/>
<dbReference type="GO" id="GO:0006281">
    <property type="term" value="P:DNA repair"/>
    <property type="evidence" value="ECO:0007669"/>
    <property type="project" value="InterPro"/>
</dbReference>
<keyword evidence="5" id="KW-1185">Reference proteome</keyword>
<evidence type="ECO:0000313" key="5">
    <source>
        <dbReference type="Proteomes" id="UP000315349"/>
    </source>
</evidence>
<protein>
    <submittedName>
        <fullName evidence="4">ComE operon protein 1</fullName>
    </submittedName>
</protein>
<dbReference type="AlphaFoldDB" id="A0A518GT61"/>
<dbReference type="SMART" id="SM00278">
    <property type="entry name" value="HhH1"/>
    <property type="match status" value="2"/>
</dbReference>
<sequence length="150" mass="16710">MGQESQSANHHSRNLPSQPGDSESPARFCGMTHGDALVVFGLAFILLCLAGGRFVWHGVWGNPLVHVETLQGEPIPLEIDINSANWIEFLQLDGIGETLARRIVADRDERGPFQSVEDLTRVRGLGEKMIERFRPYLTCEPRPISPVHDL</sequence>
<dbReference type="EMBL" id="CP036299">
    <property type="protein sequence ID" value="QDV31781.1"/>
    <property type="molecule type" value="Genomic_DNA"/>
</dbReference>
<dbReference type="InterPro" id="IPR003583">
    <property type="entry name" value="Hlx-hairpin-Hlx_DNA-bd_motif"/>
</dbReference>
<reference evidence="4 5" key="1">
    <citation type="submission" date="2019-02" db="EMBL/GenBank/DDBJ databases">
        <title>Deep-cultivation of Planctomycetes and their phenomic and genomic characterization uncovers novel biology.</title>
        <authorList>
            <person name="Wiegand S."/>
            <person name="Jogler M."/>
            <person name="Boedeker C."/>
            <person name="Pinto D."/>
            <person name="Vollmers J."/>
            <person name="Rivas-Marin E."/>
            <person name="Kohn T."/>
            <person name="Peeters S.H."/>
            <person name="Heuer A."/>
            <person name="Rast P."/>
            <person name="Oberbeckmann S."/>
            <person name="Bunk B."/>
            <person name="Jeske O."/>
            <person name="Meyerdierks A."/>
            <person name="Storesund J.E."/>
            <person name="Kallscheuer N."/>
            <person name="Luecker S."/>
            <person name="Lage O.M."/>
            <person name="Pohl T."/>
            <person name="Merkel B.J."/>
            <person name="Hornburger P."/>
            <person name="Mueller R.-W."/>
            <person name="Bruemmer F."/>
            <person name="Labrenz M."/>
            <person name="Spormann A.M."/>
            <person name="Op den Camp H."/>
            <person name="Overmann J."/>
            <person name="Amann R."/>
            <person name="Jetten M.S.M."/>
            <person name="Mascher T."/>
            <person name="Medema M.H."/>
            <person name="Devos D.P."/>
            <person name="Kaster A.-K."/>
            <person name="Ovreas L."/>
            <person name="Rohde M."/>
            <person name="Galperin M.Y."/>
            <person name="Jogler C."/>
        </authorList>
    </citation>
    <scope>NUCLEOTIDE SEQUENCE [LARGE SCALE GENOMIC DNA]</scope>
    <source>
        <strain evidence="4 5">Spb1</strain>
    </source>
</reference>
<accession>A0A518GT61</accession>
<evidence type="ECO:0000256" key="1">
    <source>
        <dbReference type="SAM" id="MobiDB-lite"/>
    </source>
</evidence>
<dbReference type="PANTHER" id="PTHR21180">
    <property type="entry name" value="ENDONUCLEASE/EXONUCLEASE/PHOSPHATASE FAMILY DOMAIN-CONTAINING PROTEIN 1"/>
    <property type="match status" value="1"/>
</dbReference>
<name>A0A518GT61_9PLAN</name>
<dbReference type="PANTHER" id="PTHR21180:SF32">
    <property type="entry name" value="ENDONUCLEASE_EXONUCLEASE_PHOSPHATASE FAMILY DOMAIN-CONTAINING PROTEIN 1"/>
    <property type="match status" value="1"/>
</dbReference>
<feature type="compositionally biased region" description="Polar residues" evidence="1">
    <location>
        <begin position="1"/>
        <end position="21"/>
    </location>
</feature>
<keyword evidence="2" id="KW-0812">Transmembrane</keyword>
<gene>
    <name evidence="4" type="primary">comEA</name>
    <name evidence="4" type="ORF">Spb1_37260</name>
</gene>
<feature type="domain" description="Helix-hairpin-helix DNA-binding motif class 1" evidence="3">
    <location>
        <begin position="87"/>
        <end position="106"/>
    </location>
</feature>
<evidence type="ECO:0000313" key="4">
    <source>
        <dbReference type="EMBL" id="QDV31781.1"/>
    </source>
</evidence>
<dbReference type="OrthoDB" id="9790239at2"/>
<evidence type="ECO:0000259" key="3">
    <source>
        <dbReference type="SMART" id="SM00278"/>
    </source>
</evidence>
<organism evidence="4 5">
    <name type="scientific">Planctopirus ephydatiae</name>
    <dbReference type="NCBI Taxonomy" id="2528019"/>
    <lineage>
        <taxon>Bacteria</taxon>
        <taxon>Pseudomonadati</taxon>
        <taxon>Planctomycetota</taxon>
        <taxon>Planctomycetia</taxon>
        <taxon>Planctomycetales</taxon>
        <taxon>Planctomycetaceae</taxon>
        <taxon>Planctopirus</taxon>
    </lineage>
</organism>
<dbReference type="Pfam" id="PF12836">
    <property type="entry name" value="HHH_3"/>
    <property type="match status" value="1"/>
</dbReference>
<dbReference type="GO" id="GO:0003677">
    <property type="term" value="F:DNA binding"/>
    <property type="evidence" value="ECO:0007669"/>
    <property type="project" value="InterPro"/>
</dbReference>